<sequence length="76" mass="8519">MTIPVWLGIFGAIALGGLISFLLFFIKDSRLRMEYGKKSTVLLVDCGLLFIMLVAIAAAIFLYLDWQAQLNYFLGN</sequence>
<reference evidence="2 3" key="1">
    <citation type="submission" date="2018-12" db="EMBL/GenBank/DDBJ databases">
        <title>A novel vanA-carrying plasmid in a clinical isolate of Enterococcus avium.</title>
        <authorList>
            <person name="Bernasconi O.J."/>
            <person name="Luzzaro F."/>
            <person name="Endimiani A."/>
        </authorList>
    </citation>
    <scope>NUCLEOTIDE SEQUENCE [LARGE SCALE GENOMIC DNA]</scope>
    <source>
        <strain evidence="2 3">LC0559/18</strain>
    </source>
</reference>
<comment type="caution">
    <text evidence="2">The sequence shown here is derived from an EMBL/GenBank/DDBJ whole genome shotgun (WGS) entry which is preliminary data.</text>
</comment>
<gene>
    <name evidence="2" type="ORF">EK398_18255</name>
</gene>
<protein>
    <submittedName>
        <fullName evidence="2">Uncharacterized protein</fullName>
    </submittedName>
</protein>
<name>A0A2N8PTM1_ENTAV</name>
<keyword evidence="1" id="KW-0472">Membrane</keyword>
<feature type="transmembrane region" description="Helical" evidence="1">
    <location>
        <begin position="6"/>
        <end position="26"/>
    </location>
</feature>
<evidence type="ECO:0000313" key="2">
    <source>
        <dbReference type="EMBL" id="RVU92467.1"/>
    </source>
</evidence>
<organism evidence="2 3">
    <name type="scientific">Enterococcus avium</name>
    <name type="common">Streptococcus avium</name>
    <dbReference type="NCBI Taxonomy" id="33945"/>
    <lineage>
        <taxon>Bacteria</taxon>
        <taxon>Bacillati</taxon>
        <taxon>Bacillota</taxon>
        <taxon>Bacilli</taxon>
        <taxon>Lactobacillales</taxon>
        <taxon>Enterococcaceae</taxon>
        <taxon>Enterococcus</taxon>
    </lineage>
</organism>
<feature type="transmembrane region" description="Helical" evidence="1">
    <location>
        <begin position="42"/>
        <end position="64"/>
    </location>
</feature>
<evidence type="ECO:0000313" key="3">
    <source>
        <dbReference type="Proteomes" id="UP000288388"/>
    </source>
</evidence>
<accession>A0A2N8PTM1</accession>
<keyword evidence="1" id="KW-0812">Transmembrane</keyword>
<dbReference type="RefSeq" id="WP_102873151.1">
    <property type="nucleotide sequence ID" value="NZ_JBPFKW010000330.1"/>
</dbReference>
<dbReference type="EMBL" id="RYZS01000002">
    <property type="protein sequence ID" value="RVU92467.1"/>
    <property type="molecule type" value="Genomic_DNA"/>
</dbReference>
<keyword evidence="1" id="KW-1133">Transmembrane helix</keyword>
<proteinExistence type="predicted"/>
<evidence type="ECO:0000256" key="1">
    <source>
        <dbReference type="SAM" id="Phobius"/>
    </source>
</evidence>
<dbReference type="AlphaFoldDB" id="A0A2N8PTM1"/>
<dbReference type="Proteomes" id="UP000288388">
    <property type="component" value="Unassembled WGS sequence"/>
</dbReference>